<dbReference type="InterPro" id="IPR049450">
    <property type="entry name" value="ACOT8-like_C"/>
</dbReference>
<dbReference type="InterPro" id="IPR042171">
    <property type="entry name" value="Acyl-CoA_hotdog"/>
</dbReference>
<comment type="similarity">
    <text evidence="1">Belongs to the C/M/P thioester hydrolase family.</text>
</comment>
<name>A0A4P6FBY7_9MICO</name>
<proteinExistence type="inferred from homology"/>
<dbReference type="SUPFAM" id="SSF54637">
    <property type="entry name" value="Thioesterase/thiol ester dehydrase-isomerase"/>
    <property type="match status" value="2"/>
</dbReference>
<dbReference type="GO" id="GO:0009062">
    <property type="term" value="P:fatty acid catabolic process"/>
    <property type="evidence" value="ECO:0007669"/>
    <property type="project" value="TreeGrafter"/>
</dbReference>
<keyword evidence="2" id="KW-0378">Hydrolase</keyword>
<evidence type="ECO:0000313" key="5">
    <source>
        <dbReference type="EMBL" id="QAY71839.1"/>
    </source>
</evidence>
<dbReference type="EMBL" id="CP035493">
    <property type="protein sequence ID" value="QAY71839.1"/>
    <property type="molecule type" value="Genomic_DNA"/>
</dbReference>
<dbReference type="KEGG" id="xya:ET471_10840"/>
<dbReference type="PANTHER" id="PTHR11066:SF34">
    <property type="entry name" value="ACYL-COENZYME A THIOESTERASE 8"/>
    <property type="match status" value="1"/>
</dbReference>
<dbReference type="Pfam" id="PF13622">
    <property type="entry name" value="4HBT_3"/>
    <property type="match status" value="1"/>
</dbReference>
<reference evidence="5 6" key="1">
    <citation type="submission" date="2019-01" db="EMBL/GenBank/DDBJ databases">
        <title>Genome sequencing of strain FW10M-9.</title>
        <authorList>
            <person name="Heo J."/>
            <person name="Kim S.-J."/>
            <person name="Kim J.-S."/>
            <person name="Hong S.-B."/>
            <person name="Kwon S.-W."/>
        </authorList>
    </citation>
    <scope>NUCLEOTIDE SEQUENCE [LARGE SCALE GENOMIC DNA]</scope>
    <source>
        <strain evidence="5 6">FW10M-9</strain>
    </source>
</reference>
<dbReference type="GO" id="GO:0047617">
    <property type="term" value="F:fatty acyl-CoA hydrolase activity"/>
    <property type="evidence" value="ECO:0007669"/>
    <property type="project" value="InterPro"/>
</dbReference>
<dbReference type="GO" id="GO:0006637">
    <property type="term" value="P:acyl-CoA metabolic process"/>
    <property type="evidence" value="ECO:0007669"/>
    <property type="project" value="InterPro"/>
</dbReference>
<dbReference type="Proteomes" id="UP000292118">
    <property type="component" value="Chromosome"/>
</dbReference>
<accession>A0A4P6FBY7</accession>
<dbReference type="InterPro" id="IPR003703">
    <property type="entry name" value="Acyl_CoA_thio"/>
</dbReference>
<keyword evidence="6" id="KW-1185">Reference proteome</keyword>
<dbReference type="Pfam" id="PF20789">
    <property type="entry name" value="4HBT_3C"/>
    <property type="match status" value="1"/>
</dbReference>
<dbReference type="OrthoDB" id="9781019at2"/>
<evidence type="ECO:0000256" key="2">
    <source>
        <dbReference type="ARBA" id="ARBA00022801"/>
    </source>
</evidence>
<organism evidence="5 6">
    <name type="scientific">Xylanimonas protaetiae</name>
    <dbReference type="NCBI Taxonomy" id="2509457"/>
    <lineage>
        <taxon>Bacteria</taxon>
        <taxon>Bacillati</taxon>
        <taxon>Actinomycetota</taxon>
        <taxon>Actinomycetes</taxon>
        <taxon>Micrococcales</taxon>
        <taxon>Promicromonosporaceae</taxon>
        <taxon>Xylanimonas</taxon>
    </lineage>
</organism>
<feature type="domain" description="Acyl-CoA thioesterase-like C-terminal" evidence="4">
    <location>
        <begin position="153"/>
        <end position="296"/>
    </location>
</feature>
<dbReference type="InterPro" id="IPR029069">
    <property type="entry name" value="HotDog_dom_sf"/>
</dbReference>
<evidence type="ECO:0000259" key="3">
    <source>
        <dbReference type="Pfam" id="PF13622"/>
    </source>
</evidence>
<feature type="domain" description="Acyl-CoA thioesterase-like N-terminal HotDog" evidence="3">
    <location>
        <begin position="39"/>
        <end position="122"/>
    </location>
</feature>
<protein>
    <submittedName>
        <fullName evidence="5">Acyl-CoA thioesterase II</fullName>
    </submittedName>
</protein>
<dbReference type="PANTHER" id="PTHR11066">
    <property type="entry name" value="ACYL-COA THIOESTERASE"/>
    <property type="match status" value="1"/>
</dbReference>
<sequence length="300" mass="33077">MKPADETPSALERLLAVLDLHEVEGWGPRGEDDLWRGGTMPALGNRVYGGQVLAQAIVACGRTVDPARAPHSMHAYFLREGALDVPIDFAVERLRDGNSFSARRTHAIQHGKPILTLTVSFQEDQPGYDYQRSAPDDVPAPEDVRSAFDELGPIDHPAARWWSHDSAFELAHVGGSLFLGPDTTRSDRQMVWVRARHAVGSDDPLLHRALLAYACDQVMLEPVLRRAGKTWLDVGAGVPMASLDHAMWWHRDARVDDWLLFVQEAPTAQGGRALGFARVYTRDGVLVASIAQEGMIRLPA</sequence>
<dbReference type="CDD" id="cd03445">
    <property type="entry name" value="Thioesterase_II_repeat2"/>
    <property type="match status" value="1"/>
</dbReference>
<dbReference type="AlphaFoldDB" id="A0A4P6FBY7"/>
<evidence type="ECO:0000256" key="1">
    <source>
        <dbReference type="ARBA" id="ARBA00006538"/>
    </source>
</evidence>
<dbReference type="CDD" id="cd03444">
    <property type="entry name" value="Thioesterase_II_repeat1"/>
    <property type="match status" value="1"/>
</dbReference>
<dbReference type="Gene3D" id="2.40.160.210">
    <property type="entry name" value="Acyl-CoA thioesterase, double hotdog domain"/>
    <property type="match status" value="1"/>
</dbReference>
<gene>
    <name evidence="5" type="ORF">ET471_10840</name>
</gene>
<evidence type="ECO:0000259" key="4">
    <source>
        <dbReference type="Pfam" id="PF20789"/>
    </source>
</evidence>
<dbReference type="InterPro" id="IPR049449">
    <property type="entry name" value="TesB_ACOT8-like_N"/>
</dbReference>
<evidence type="ECO:0000313" key="6">
    <source>
        <dbReference type="Proteomes" id="UP000292118"/>
    </source>
</evidence>